<keyword evidence="4" id="KW-1185">Reference proteome</keyword>
<evidence type="ECO:0000256" key="1">
    <source>
        <dbReference type="ARBA" id="ARBA00022801"/>
    </source>
</evidence>
<gene>
    <name evidence="3" type="ORF">CEY11_19025</name>
</gene>
<evidence type="ECO:0000313" key="4">
    <source>
        <dbReference type="Proteomes" id="UP000214603"/>
    </source>
</evidence>
<organism evidence="3 4">
    <name type="scientific">Candidimonas nitroreducens</name>
    <dbReference type="NCBI Taxonomy" id="683354"/>
    <lineage>
        <taxon>Bacteria</taxon>
        <taxon>Pseudomonadati</taxon>
        <taxon>Pseudomonadota</taxon>
        <taxon>Betaproteobacteria</taxon>
        <taxon>Burkholderiales</taxon>
        <taxon>Alcaligenaceae</taxon>
        <taxon>Candidimonas</taxon>
    </lineage>
</organism>
<dbReference type="GO" id="GO:0016787">
    <property type="term" value="F:hydrolase activity"/>
    <property type="evidence" value="ECO:0007669"/>
    <property type="project" value="UniProtKB-KW"/>
</dbReference>
<evidence type="ECO:0000313" key="3">
    <source>
        <dbReference type="EMBL" id="OWT56127.1"/>
    </source>
</evidence>
<name>A0A225M4A1_9BURK</name>
<keyword evidence="1" id="KW-0378">Hydrolase</keyword>
<dbReference type="InterPro" id="IPR050300">
    <property type="entry name" value="GDXG_lipolytic_enzyme"/>
</dbReference>
<dbReference type="Pfam" id="PF20434">
    <property type="entry name" value="BD-FAE"/>
    <property type="match status" value="1"/>
</dbReference>
<comment type="caution">
    <text evidence="3">The sequence shown here is derived from an EMBL/GenBank/DDBJ whole genome shotgun (WGS) entry which is preliminary data.</text>
</comment>
<dbReference type="EMBL" id="NJIH01000011">
    <property type="protein sequence ID" value="OWT56127.1"/>
    <property type="molecule type" value="Genomic_DNA"/>
</dbReference>
<dbReference type="Gene3D" id="3.40.50.1820">
    <property type="entry name" value="alpha/beta hydrolase"/>
    <property type="match status" value="1"/>
</dbReference>
<evidence type="ECO:0000259" key="2">
    <source>
        <dbReference type="Pfam" id="PF20434"/>
    </source>
</evidence>
<dbReference type="AlphaFoldDB" id="A0A225M4A1"/>
<dbReference type="PANTHER" id="PTHR48081">
    <property type="entry name" value="AB HYDROLASE SUPERFAMILY PROTEIN C4A8.06C"/>
    <property type="match status" value="1"/>
</dbReference>
<dbReference type="SUPFAM" id="SSF53474">
    <property type="entry name" value="alpha/beta-Hydrolases"/>
    <property type="match status" value="1"/>
</dbReference>
<protein>
    <submittedName>
        <fullName evidence="3">Esterase</fullName>
    </submittedName>
</protein>
<dbReference type="InterPro" id="IPR049492">
    <property type="entry name" value="BD-FAE-like_dom"/>
</dbReference>
<dbReference type="PANTHER" id="PTHR48081:SF33">
    <property type="entry name" value="KYNURENINE FORMAMIDASE"/>
    <property type="match status" value="1"/>
</dbReference>
<dbReference type="InterPro" id="IPR029058">
    <property type="entry name" value="AB_hydrolase_fold"/>
</dbReference>
<feature type="domain" description="BD-FAE-like" evidence="2">
    <location>
        <begin position="65"/>
        <end position="173"/>
    </location>
</feature>
<sequence length="291" mass="31129">MDMSTNSADPAPAIDSELESHYNLRARHPERGAIYHGFAQRSAATRRNASAHLDLRYGPEPSSTMDVFVPQAESPAPLLVFIHGGYWRALDKNNFSFVADAYLDAGVAVAMPNYALVPHATVGAIVDQVCASMDWLMGEAPRLGFDPGRVLISGHSAGGHMAAIMACPQRAPALRGRLLGCVCLSGLFDLQPLLRTSVNTDLNMTPAEALALNVYAAELADVPLLLAAGELETVGFRSQSEEFARYLAARGRAAQSMIVPGRNHFDLVGEFADPGSALFAKTLALLRGARQ</sequence>
<dbReference type="Proteomes" id="UP000214603">
    <property type="component" value="Unassembled WGS sequence"/>
</dbReference>
<proteinExistence type="predicted"/>
<reference evidence="4" key="1">
    <citation type="submission" date="2017-06" db="EMBL/GenBank/DDBJ databases">
        <title>Herbaspirillum phytohormonus sp. nov., isolated from the root nodule of Robinia pseudoacacia in lead-zinc mine.</title>
        <authorList>
            <person name="Fan M."/>
            <person name="Lin Y."/>
        </authorList>
    </citation>
    <scope>NUCLEOTIDE SEQUENCE [LARGE SCALE GENOMIC DNA]</scope>
    <source>
        <strain evidence="4">SC-089</strain>
    </source>
</reference>
<accession>A0A225M4A1</accession>